<sequence length="333" mass="35386">MTSNPIDLEIPPLTPDEAVRMKSIVVASLPPTVRGRVFGRFLLVYSVAAPSVQAAVDLRPAGAMAAGVSDHDFAVVAKDFADEAVVSLTLAALRDGVTADAVFPYLRAAPDGADPLPGYPDRATVPGFELVAAVRTETGARVLESTEEFGHLGDVDRMWGSALANLRSLRPPLRQVFQSGSRRAPTTLHVLRFADPFGAARLADLDDLLHRHLPEAGTRPVVSVPDPRTMVVLPTDPSPGPQGYCRLAVLTRRLYLAASTPLSSLLWFAEPWFADDAAGPAERGLTPCRPVPVGDARGRSGFAPTPTLERLLGIDPMRASGTPQRARRAGSAA</sequence>
<proteinExistence type="predicted"/>
<evidence type="ECO:0008006" key="3">
    <source>
        <dbReference type="Google" id="ProtNLM"/>
    </source>
</evidence>
<keyword evidence="2" id="KW-1185">Reference proteome</keyword>
<evidence type="ECO:0000313" key="1">
    <source>
        <dbReference type="EMBL" id="GAA4382830.1"/>
    </source>
</evidence>
<gene>
    <name evidence="1" type="ORF">GCM10023147_01110</name>
</gene>
<evidence type="ECO:0000313" key="2">
    <source>
        <dbReference type="Proteomes" id="UP001500635"/>
    </source>
</evidence>
<reference evidence="2" key="1">
    <citation type="journal article" date="2019" name="Int. J. Syst. Evol. Microbiol.">
        <title>The Global Catalogue of Microorganisms (GCM) 10K type strain sequencing project: providing services to taxonomists for standard genome sequencing and annotation.</title>
        <authorList>
            <consortium name="The Broad Institute Genomics Platform"/>
            <consortium name="The Broad Institute Genome Sequencing Center for Infectious Disease"/>
            <person name="Wu L."/>
            <person name="Ma J."/>
        </authorList>
    </citation>
    <scope>NUCLEOTIDE SEQUENCE [LARGE SCALE GENOMIC DNA]</scope>
    <source>
        <strain evidence="2">JCM 17688</strain>
    </source>
</reference>
<organism evidence="1 2">
    <name type="scientific">Tsukamurella soli</name>
    <dbReference type="NCBI Taxonomy" id="644556"/>
    <lineage>
        <taxon>Bacteria</taxon>
        <taxon>Bacillati</taxon>
        <taxon>Actinomycetota</taxon>
        <taxon>Actinomycetes</taxon>
        <taxon>Mycobacteriales</taxon>
        <taxon>Tsukamurellaceae</taxon>
        <taxon>Tsukamurella</taxon>
    </lineage>
</organism>
<name>A0ABP8J0S2_9ACTN</name>
<dbReference type="Proteomes" id="UP001500635">
    <property type="component" value="Unassembled WGS sequence"/>
</dbReference>
<comment type="caution">
    <text evidence="1">The sequence shown here is derived from an EMBL/GenBank/DDBJ whole genome shotgun (WGS) entry which is preliminary data.</text>
</comment>
<protein>
    <recommendedName>
        <fullName evidence="3">SchA/CurD like domain-containing protein</fullName>
    </recommendedName>
</protein>
<dbReference type="EMBL" id="BAABFR010000001">
    <property type="protein sequence ID" value="GAA4382830.1"/>
    <property type="molecule type" value="Genomic_DNA"/>
</dbReference>
<accession>A0ABP8J0S2</accession>
<dbReference type="RefSeq" id="WP_344989373.1">
    <property type="nucleotide sequence ID" value="NZ_BAABFR010000001.1"/>
</dbReference>